<accession>A0ACB9C0G5</accession>
<keyword evidence="2" id="KW-1185">Reference proteome</keyword>
<evidence type="ECO:0000313" key="2">
    <source>
        <dbReference type="Proteomes" id="UP001055879"/>
    </source>
</evidence>
<reference evidence="2" key="1">
    <citation type="journal article" date="2022" name="Mol. Ecol. Resour.">
        <title>The genomes of chicory, endive, great burdock and yacon provide insights into Asteraceae palaeo-polyploidization history and plant inulin production.</title>
        <authorList>
            <person name="Fan W."/>
            <person name="Wang S."/>
            <person name="Wang H."/>
            <person name="Wang A."/>
            <person name="Jiang F."/>
            <person name="Liu H."/>
            <person name="Zhao H."/>
            <person name="Xu D."/>
            <person name="Zhang Y."/>
        </authorList>
    </citation>
    <scope>NUCLEOTIDE SEQUENCE [LARGE SCALE GENOMIC DNA]</scope>
    <source>
        <strain evidence="2">cv. Niubang</strain>
    </source>
</reference>
<evidence type="ECO:0000313" key="1">
    <source>
        <dbReference type="EMBL" id="KAI3727751.1"/>
    </source>
</evidence>
<organism evidence="1 2">
    <name type="scientific">Arctium lappa</name>
    <name type="common">Greater burdock</name>
    <name type="synonym">Lappa major</name>
    <dbReference type="NCBI Taxonomy" id="4217"/>
    <lineage>
        <taxon>Eukaryota</taxon>
        <taxon>Viridiplantae</taxon>
        <taxon>Streptophyta</taxon>
        <taxon>Embryophyta</taxon>
        <taxon>Tracheophyta</taxon>
        <taxon>Spermatophyta</taxon>
        <taxon>Magnoliopsida</taxon>
        <taxon>eudicotyledons</taxon>
        <taxon>Gunneridae</taxon>
        <taxon>Pentapetalae</taxon>
        <taxon>asterids</taxon>
        <taxon>campanulids</taxon>
        <taxon>Asterales</taxon>
        <taxon>Asteraceae</taxon>
        <taxon>Carduoideae</taxon>
        <taxon>Cardueae</taxon>
        <taxon>Arctiinae</taxon>
        <taxon>Arctium</taxon>
    </lineage>
</organism>
<reference evidence="1 2" key="2">
    <citation type="journal article" date="2022" name="Mol. Ecol. Resour.">
        <title>The genomes of chicory, endive, great burdock and yacon provide insights into Asteraceae paleo-polyploidization history and plant inulin production.</title>
        <authorList>
            <person name="Fan W."/>
            <person name="Wang S."/>
            <person name="Wang H."/>
            <person name="Wang A."/>
            <person name="Jiang F."/>
            <person name="Liu H."/>
            <person name="Zhao H."/>
            <person name="Xu D."/>
            <person name="Zhang Y."/>
        </authorList>
    </citation>
    <scope>NUCLEOTIDE SEQUENCE [LARGE SCALE GENOMIC DNA]</scope>
    <source>
        <strain evidence="2">cv. Niubang</strain>
    </source>
</reference>
<dbReference type="EMBL" id="CM042051">
    <property type="protein sequence ID" value="KAI3727751.1"/>
    <property type="molecule type" value="Genomic_DNA"/>
</dbReference>
<sequence>MIKPPLNTRKPSSIRWFNRVYTLVYTIAIFTLVYHHSRNVISSPSLTTIFLLIADLVLAWLWATWQALNLNPVHRVVFPENLPQVATESEYPGLDVFICTTDPVREPPVRVVNTVLSVMAYEYPADKLSVYVSDDGGSQLTLFALMEAAKFAKHWLPYCKRYNIMDRSPEVYFGNGNDPFLVPEAYEIKVMYESMKARIERVVERGTVSPDQITNDHWAKAFDKWAPGFTPQNHPAIVEVLLENAKDKDIIDHSLPNLIYVSREKDEAIHSHFKAGALNTLIRVSGALTNAPIVLVLDCDTYSNNPKTALYALCHYLDPNVDPNLALVQFPQCFHDINENDTYGAEYLFVVRATPMGMDGFRGTMFIGSGSFFKRQALLGSPSLVAPSDVQKTKTTTHALGNKSIKYNDVLELAQRTAGSRCEENTKWGSEMGFRYGSLAEDMYTSFKLQCQGWTSVFCDPERAAFLGNSPMSLHDILNQSKRWFVGFLEMVFSKNNAILYGFRFMNPLHALCYAHYNACPFWAIPVVIYAFLPQLALVNSFSIFPKVSDPWFSLYVFLFIGAYAKNLLEYTLAGGTMRKWWNNQRMWLVFGCSSYPFAVADWVLKSLGMSTIEFNVTSKVLIDDLRKRYHAGLFEFGVESPLFLTISIAAVVNLLAFVMGIIQVFKNGRFEELFAQLFIAGFAVINSWPIYEAMVLRSDKGKMPMSITVKAIGVSLVIYSLFSSAF</sequence>
<comment type="caution">
    <text evidence="1">The sequence shown here is derived from an EMBL/GenBank/DDBJ whole genome shotgun (WGS) entry which is preliminary data.</text>
</comment>
<name>A0ACB9C0G5_ARCLA</name>
<gene>
    <name evidence="1" type="ORF">L6452_16371</name>
</gene>
<proteinExistence type="predicted"/>
<protein>
    <submittedName>
        <fullName evidence="1">Uncharacterized protein</fullName>
    </submittedName>
</protein>
<dbReference type="Proteomes" id="UP001055879">
    <property type="component" value="Linkage Group LG05"/>
</dbReference>